<dbReference type="OrthoDB" id="6685270at2"/>
<organism evidence="1 2">
    <name type="scientific">Shewanella atlantica</name>
    <dbReference type="NCBI Taxonomy" id="271099"/>
    <lineage>
        <taxon>Bacteria</taxon>
        <taxon>Pseudomonadati</taxon>
        <taxon>Pseudomonadota</taxon>
        <taxon>Gammaproteobacteria</taxon>
        <taxon>Alteromonadales</taxon>
        <taxon>Shewanellaceae</taxon>
        <taxon>Shewanella</taxon>
    </lineage>
</organism>
<dbReference type="RefSeq" id="WP_126504266.1">
    <property type="nucleotide sequence ID" value="NZ_RXNV01000001.1"/>
</dbReference>
<reference evidence="1 2" key="1">
    <citation type="submission" date="2018-12" db="EMBL/GenBank/DDBJ databases">
        <authorList>
            <person name="Yu L."/>
        </authorList>
    </citation>
    <scope>NUCLEOTIDE SEQUENCE [LARGE SCALE GENOMIC DNA]</scope>
    <source>
        <strain evidence="1 2">HAW-EB5</strain>
    </source>
</reference>
<dbReference type="EMBL" id="RXNV01000001">
    <property type="protein sequence ID" value="RTR34747.1"/>
    <property type="molecule type" value="Genomic_DNA"/>
</dbReference>
<comment type="caution">
    <text evidence="1">The sequence shown here is derived from an EMBL/GenBank/DDBJ whole genome shotgun (WGS) entry which is preliminary data.</text>
</comment>
<evidence type="ECO:0008006" key="3">
    <source>
        <dbReference type="Google" id="ProtNLM"/>
    </source>
</evidence>
<keyword evidence="2" id="KW-1185">Reference proteome</keyword>
<sequence length="196" mass="21560">MTISIERLLRITAVRTPGFEPRYGCLSPFNKDDALGVLAQVQKKHPIGLMVLESEIAGCEAAGRTLINGVKLKMIAHGLNQASADALALLVWREVCGSLRCQSCNGVGERYSKRYRTLNECQACCGTGKTILTPKNLAKDFSVLVGEKVTSKAFNKRYYKLYINAVDQLHKCESDAAMYAASILRMIALQDVVTTR</sequence>
<evidence type="ECO:0000313" key="1">
    <source>
        <dbReference type="EMBL" id="RTR34747.1"/>
    </source>
</evidence>
<dbReference type="AlphaFoldDB" id="A0A3S0LGA6"/>
<evidence type="ECO:0000313" key="2">
    <source>
        <dbReference type="Proteomes" id="UP000282060"/>
    </source>
</evidence>
<gene>
    <name evidence="1" type="ORF">EKG39_03560</name>
</gene>
<proteinExistence type="predicted"/>
<dbReference type="Gene3D" id="1.10.274.110">
    <property type="match status" value="1"/>
</dbReference>
<dbReference type="InterPro" id="IPR038500">
    <property type="entry name" value="Antitermination_sf"/>
</dbReference>
<accession>A0A3S0LGA6</accession>
<dbReference type="Proteomes" id="UP000282060">
    <property type="component" value="Unassembled WGS sequence"/>
</dbReference>
<protein>
    <recommendedName>
        <fullName evidence="3">Antitermination protein</fullName>
    </recommendedName>
</protein>
<name>A0A3S0LGA6_9GAMM</name>